<comment type="caution">
    <text evidence="1">The sequence shown here is derived from an EMBL/GenBank/DDBJ whole genome shotgun (WGS) entry which is preliminary data.</text>
</comment>
<organism evidence="1 2">
    <name type="scientific">Arctium lappa</name>
    <name type="common">Greater burdock</name>
    <name type="synonym">Lappa major</name>
    <dbReference type="NCBI Taxonomy" id="4217"/>
    <lineage>
        <taxon>Eukaryota</taxon>
        <taxon>Viridiplantae</taxon>
        <taxon>Streptophyta</taxon>
        <taxon>Embryophyta</taxon>
        <taxon>Tracheophyta</taxon>
        <taxon>Spermatophyta</taxon>
        <taxon>Magnoliopsida</taxon>
        <taxon>eudicotyledons</taxon>
        <taxon>Gunneridae</taxon>
        <taxon>Pentapetalae</taxon>
        <taxon>asterids</taxon>
        <taxon>campanulids</taxon>
        <taxon>Asterales</taxon>
        <taxon>Asteraceae</taxon>
        <taxon>Carduoideae</taxon>
        <taxon>Cardueae</taxon>
        <taxon>Arctiinae</taxon>
        <taxon>Arctium</taxon>
    </lineage>
</organism>
<name>A0ACB9C1L5_ARCLA</name>
<evidence type="ECO:0000313" key="1">
    <source>
        <dbReference type="EMBL" id="KAI3728211.1"/>
    </source>
</evidence>
<protein>
    <submittedName>
        <fullName evidence="1">Uncharacterized protein</fullName>
    </submittedName>
</protein>
<dbReference type="Proteomes" id="UP001055879">
    <property type="component" value="Linkage Group LG05"/>
</dbReference>
<sequence>MLFGFGVLVLGQRFADDLATRFRVYRGGLSPLLTANSISPSKLRRRGFSRYAIRVDLVLRNGFHEINGS</sequence>
<dbReference type="EMBL" id="CM042051">
    <property type="protein sequence ID" value="KAI3728211.1"/>
    <property type="molecule type" value="Genomic_DNA"/>
</dbReference>
<proteinExistence type="predicted"/>
<keyword evidence="2" id="KW-1185">Reference proteome</keyword>
<gene>
    <name evidence="1" type="ORF">L6452_16843</name>
</gene>
<reference evidence="1 2" key="2">
    <citation type="journal article" date="2022" name="Mol. Ecol. Resour.">
        <title>The genomes of chicory, endive, great burdock and yacon provide insights into Asteraceae paleo-polyploidization history and plant inulin production.</title>
        <authorList>
            <person name="Fan W."/>
            <person name="Wang S."/>
            <person name="Wang H."/>
            <person name="Wang A."/>
            <person name="Jiang F."/>
            <person name="Liu H."/>
            <person name="Zhao H."/>
            <person name="Xu D."/>
            <person name="Zhang Y."/>
        </authorList>
    </citation>
    <scope>NUCLEOTIDE SEQUENCE [LARGE SCALE GENOMIC DNA]</scope>
    <source>
        <strain evidence="2">cv. Niubang</strain>
    </source>
</reference>
<evidence type="ECO:0000313" key="2">
    <source>
        <dbReference type="Proteomes" id="UP001055879"/>
    </source>
</evidence>
<reference evidence="2" key="1">
    <citation type="journal article" date="2022" name="Mol. Ecol. Resour.">
        <title>The genomes of chicory, endive, great burdock and yacon provide insights into Asteraceae palaeo-polyploidization history and plant inulin production.</title>
        <authorList>
            <person name="Fan W."/>
            <person name="Wang S."/>
            <person name="Wang H."/>
            <person name="Wang A."/>
            <person name="Jiang F."/>
            <person name="Liu H."/>
            <person name="Zhao H."/>
            <person name="Xu D."/>
            <person name="Zhang Y."/>
        </authorList>
    </citation>
    <scope>NUCLEOTIDE SEQUENCE [LARGE SCALE GENOMIC DNA]</scope>
    <source>
        <strain evidence="2">cv. Niubang</strain>
    </source>
</reference>
<accession>A0ACB9C1L5</accession>